<evidence type="ECO:0000313" key="7">
    <source>
        <dbReference type="Proteomes" id="UP001595699"/>
    </source>
</evidence>
<organism evidence="6 7">
    <name type="scientific">Tenggerimyces flavus</name>
    <dbReference type="NCBI Taxonomy" id="1708749"/>
    <lineage>
        <taxon>Bacteria</taxon>
        <taxon>Bacillati</taxon>
        <taxon>Actinomycetota</taxon>
        <taxon>Actinomycetes</taxon>
        <taxon>Propionibacteriales</taxon>
        <taxon>Nocardioidaceae</taxon>
        <taxon>Tenggerimyces</taxon>
    </lineage>
</organism>
<name>A0ABV7YLM0_9ACTN</name>
<evidence type="ECO:0000256" key="4">
    <source>
        <dbReference type="ARBA" id="ARBA00022729"/>
    </source>
</evidence>
<gene>
    <name evidence="6" type="ORF">ACFOUW_33080</name>
</gene>
<sequence>MSDRRMPTDIQRALRNAGLSRRGFLRVGGGGLAGAAFLGVSGCGVFGSEEEGSTDSEAPETMNRNLGAEIDDLDSATATDEISFEVLYNTMEGLYRLDPSEEPQPAQAEGVEVSEDELVYTFRLRDGITWSNGDLVTSRHFKFAWLRAMDPKVASQYSFILAEFVKGGAEYNAGKGSRDQVAIETPDDRTLQVTLVGPTPFFLGLTAFTTYLPQNEEFVGQQAADYAKGAANLLFNGPYKMTRYSPASGGTLEKNDRYWDKTNVDIERINMRIVKDTNTALTLYQSGEIDLTGLTGEQVPRFEDSPELFRTVNFTHFFGQMNQGNPAMANLNIRKALMTGFDRKLLTDRVLNDGSEPAYAFVPPGMEGPEGQTFREANGDLVEPDPAAARGLWEQGVRELGKAPKIVMLFSDSSTARDIATFIQAEYQKHLGIRADIDITTFENALDRVNNRDYQISFASGWGADYNDPMTFMQYFTSGSGFNRAGWSNDRYDKLVGGARKEPNNAKRMAMMLEAEKILFEEAVLVPEYFEAVVGLKKPYLKNFVSHPYGPEPDWKYARLDKQ</sequence>
<keyword evidence="3" id="KW-0813">Transport</keyword>
<dbReference type="Gene3D" id="3.40.190.10">
    <property type="entry name" value="Periplasmic binding protein-like II"/>
    <property type="match status" value="1"/>
</dbReference>
<protein>
    <submittedName>
        <fullName evidence="6">Peptide ABC transporter substrate-binding protein</fullName>
    </submittedName>
</protein>
<reference evidence="7" key="1">
    <citation type="journal article" date="2019" name="Int. J. Syst. Evol. Microbiol.">
        <title>The Global Catalogue of Microorganisms (GCM) 10K type strain sequencing project: providing services to taxonomists for standard genome sequencing and annotation.</title>
        <authorList>
            <consortium name="The Broad Institute Genomics Platform"/>
            <consortium name="The Broad Institute Genome Sequencing Center for Infectious Disease"/>
            <person name="Wu L."/>
            <person name="Ma J."/>
        </authorList>
    </citation>
    <scope>NUCLEOTIDE SEQUENCE [LARGE SCALE GENOMIC DNA]</scope>
    <source>
        <strain evidence="7">CGMCC 4.7241</strain>
    </source>
</reference>
<dbReference type="RefSeq" id="WP_205121769.1">
    <property type="nucleotide sequence ID" value="NZ_JAFBCM010000001.1"/>
</dbReference>
<feature type="domain" description="Solute-binding protein family 5" evidence="5">
    <location>
        <begin position="102"/>
        <end position="482"/>
    </location>
</feature>
<dbReference type="PANTHER" id="PTHR30290">
    <property type="entry name" value="PERIPLASMIC BINDING COMPONENT OF ABC TRANSPORTER"/>
    <property type="match status" value="1"/>
</dbReference>
<dbReference type="InterPro" id="IPR000914">
    <property type="entry name" value="SBP_5_dom"/>
</dbReference>
<evidence type="ECO:0000256" key="3">
    <source>
        <dbReference type="ARBA" id="ARBA00022448"/>
    </source>
</evidence>
<proteinExistence type="inferred from homology"/>
<comment type="similarity">
    <text evidence="2">Belongs to the bacterial solute-binding protein 5 family.</text>
</comment>
<dbReference type="Gene3D" id="3.90.76.10">
    <property type="entry name" value="Dipeptide-binding Protein, Domain 1"/>
    <property type="match status" value="1"/>
</dbReference>
<dbReference type="InterPro" id="IPR030678">
    <property type="entry name" value="Peptide/Ni-bd"/>
</dbReference>
<dbReference type="Pfam" id="PF00496">
    <property type="entry name" value="SBP_bac_5"/>
    <property type="match status" value="1"/>
</dbReference>
<dbReference type="InterPro" id="IPR039424">
    <property type="entry name" value="SBP_5"/>
</dbReference>
<keyword evidence="4" id="KW-0732">Signal</keyword>
<dbReference type="PANTHER" id="PTHR30290:SF10">
    <property type="entry name" value="PERIPLASMIC OLIGOPEPTIDE-BINDING PROTEIN-RELATED"/>
    <property type="match status" value="1"/>
</dbReference>
<evidence type="ECO:0000259" key="5">
    <source>
        <dbReference type="Pfam" id="PF00496"/>
    </source>
</evidence>
<dbReference type="Gene3D" id="3.10.105.10">
    <property type="entry name" value="Dipeptide-binding Protein, Domain 3"/>
    <property type="match status" value="1"/>
</dbReference>
<dbReference type="PROSITE" id="PS51318">
    <property type="entry name" value="TAT"/>
    <property type="match status" value="1"/>
</dbReference>
<dbReference type="EMBL" id="JBHRZH010000042">
    <property type="protein sequence ID" value="MFC3765709.1"/>
    <property type="molecule type" value="Genomic_DNA"/>
</dbReference>
<dbReference type="CDD" id="cd08504">
    <property type="entry name" value="PBP2_OppA"/>
    <property type="match status" value="1"/>
</dbReference>
<dbReference type="SUPFAM" id="SSF53850">
    <property type="entry name" value="Periplasmic binding protein-like II"/>
    <property type="match status" value="1"/>
</dbReference>
<dbReference type="InterPro" id="IPR006311">
    <property type="entry name" value="TAT_signal"/>
</dbReference>
<keyword evidence="7" id="KW-1185">Reference proteome</keyword>
<comment type="subcellular location">
    <subcellularLocation>
        <location evidence="1">Cell envelope</location>
    </subcellularLocation>
</comment>
<evidence type="ECO:0000256" key="1">
    <source>
        <dbReference type="ARBA" id="ARBA00004196"/>
    </source>
</evidence>
<dbReference type="Proteomes" id="UP001595699">
    <property type="component" value="Unassembled WGS sequence"/>
</dbReference>
<evidence type="ECO:0000313" key="6">
    <source>
        <dbReference type="EMBL" id="MFC3765709.1"/>
    </source>
</evidence>
<comment type="caution">
    <text evidence="6">The sequence shown here is derived from an EMBL/GenBank/DDBJ whole genome shotgun (WGS) entry which is preliminary data.</text>
</comment>
<evidence type="ECO:0000256" key="2">
    <source>
        <dbReference type="ARBA" id="ARBA00005695"/>
    </source>
</evidence>
<dbReference type="PIRSF" id="PIRSF002741">
    <property type="entry name" value="MppA"/>
    <property type="match status" value="1"/>
</dbReference>
<accession>A0ABV7YLM0</accession>